<evidence type="ECO:0000256" key="2">
    <source>
        <dbReference type="ARBA" id="ARBA00022801"/>
    </source>
</evidence>
<dbReference type="PANTHER" id="PTHR47961:SF6">
    <property type="entry name" value="DNA-DIRECTED DNA POLYMERASE"/>
    <property type="match status" value="1"/>
</dbReference>
<dbReference type="InterPro" id="IPR027417">
    <property type="entry name" value="P-loop_NTPase"/>
</dbReference>
<dbReference type="RefSeq" id="WP_338613601.1">
    <property type="nucleotide sequence ID" value="NZ_AP029022.1"/>
</dbReference>
<dbReference type="SMART" id="SM00487">
    <property type="entry name" value="DEXDc"/>
    <property type="match status" value="1"/>
</dbReference>
<keyword evidence="8" id="KW-1185">Reference proteome</keyword>
<sequence length="977" mass="112497">MIYQELKRWIAQSESWQAFIDYNIANEEQANYTFYNRPQDFYISLLTKLQDILDQFREEESDDVKKNLLSIAKGLEIYSLRGKRENFSGVNYSRNMLYVASLYYLADFPATSFLLLKQFPHEEFQTNIEKFIYYFLSKNYTRKQGYENPYFRYIIEYLRQGNNESIDILRGIFDNILSPDNQIESHLFVLTYIAKSILKKFSTNNLWYDLTEYGAEIDWKTYVRFNIGKSPQIWSFFPSQQTAIRSGLLTFDKAFSLQTPTSSGKTSIAELVIFNELSRNPESKILYLAPFRALASELKNNLGRNLTSKLGIKVKTIYGGNIVTDSDRLSIEQSNVLISTPEKFMAIELGLSGMLDDFQTVICDEGHLIDNTTRGISYELLLSRLKNTESVERRFVFLSAIIPNIEIINSWLGGSDNDIARSNYRPTEIELAFLTQVSASHFNLEVNPNDEFPTKYILNRFLSTNDFSTLNGVYNVSTFKSKTVAAALKSLNSGAVAIFSPTKDYNQGVAGIASELLNQLSTSLPKPIQFCDTDEIAKIEDYLNYIFSNNYLLAKCAKEGFLFHHGDLPQFIRELIENSIRDEKVKLLICTSTLAEGVNLPIKTLVINTARRFDGNKGYLMPLEKRDLKNLIGRAGRAGKETKGTIIVVNPKDQSILSDVIADRNLEDVKGFLYHVVEVIEGYITKNATTLSNELLDQLKEADYIDNSIIQLLAEDVPVENLEQEINTLIENTLTFYQSDDALKTRLRELFSLRAERVRPIVEYGNLDLIRYTGIPLRSFNRIEELVDYKQNFLSEIESPLDSRWIDFLFDILYEIEDFPSDISREKFIEALAIWIKGGWYHDVAQGLNSTVDDALIFIRFLEYGLQNSAGSIIKYIDSKRRESEEETSDIILNWSNYVVYGVNNRLKLDLMEINIPDRILVQQIANWFIENEIPYNDQETLRSIILRNQLLLLGYLDGRVPQISIDILNQYFSRIL</sequence>
<accession>A0ABM8KCU2</accession>
<keyword evidence="4" id="KW-0067">ATP-binding</keyword>
<dbReference type="InterPro" id="IPR050474">
    <property type="entry name" value="Hel308_SKI2-like"/>
</dbReference>
<organism evidence="7 8">
    <name type="scientific">Chryseobacterium gambrini</name>
    <dbReference type="NCBI Taxonomy" id="373672"/>
    <lineage>
        <taxon>Bacteria</taxon>
        <taxon>Pseudomonadati</taxon>
        <taxon>Bacteroidota</taxon>
        <taxon>Flavobacteriia</taxon>
        <taxon>Flavobacteriales</taxon>
        <taxon>Weeksellaceae</taxon>
        <taxon>Chryseobacterium group</taxon>
        <taxon>Chryseobacterium</taxon>
    </lineage>
</organism>
<dbReference type="Pfam" id="PF00270">
    <property type="entry name" value="DEAD"/>
    <property type="match status" value="1"/>
</dbReference>
<evidence type="ECO:0000313" key="8">
    <source>
        <dbReference type="Proteomes" id="UP001380186"/>
    </source>
</evidence>
<dbReference type="SMART" id="SM00490">
    <property type="entry name" value="HELICc"/>
    <property type="match status" value="1"/>
</dbReference>
<evidence type="ECO:0000259" key="5">
    <source>
        <dbReference type="PROSITE" id="PS51192"/>
    </source>
</evidence>
<dbReference type="InterPro" id="IPR014001">
    <property type="entry name" value="Helicase_ATP-bd"/>
</dbReference>
<dbReference type="Pfam" id="PF00271">
    <property type="entry name" value="Helicase_C"/>
    <property type="match status" value="1"/>
</dbReference>
<keyword evidence="3 7" id="KW-0347">Helicase</keyword>
<dbReference type="Gene3D" id="3.40.50.300">
    <property type="entry name" value="P-loop containing nucleotide triphosphate hydrolases"/>
    <property type="match status" value="2"/>
</dbReference>
<dbReference type="PROSITE" id="PS51192">
    <property type="entry name" value="HELICASE_ATP_BIND_1"/>
    <property type="match status" value="1"/>
</dbReference>
<evidence type="ECO:0000256" key="3">
    <source>
        <dbReference type="ARBA" id="ARBA00022806"/>
    </source>
</evidence>
<evidence type="ECO:0000313" key="7">
    <source>
        <dbReference type="EMBL" id="BEV06329.1"/>
    </source>
</evidence>
<dbReference type="EMBL" id="AP029022">
    <property type="protein sequence ID" value="BEV06329.1"/>
    <property type="molecule type" value="Genomic_DNA"/>
</dbReference>
<evidence type="ECO:0000256" key="4">
    <source>
        <dbReference type="ARBA" id="ARBA00022840"/>
    </source>
</evidence>
<evidence type="ECO:0000259" key="6">
    <source>
        <dbReference type="PROSITE" id="PS51194"/>
    </source>
</evidence>
<protein>
    <submittedName>
        <fullName evidence="7">DEAD/DEAH box helicase</fullName>
    </submittedName>
</protein>
<reference evidence="7 8" key="1">
    <citation type="journal article" date="2020" name="Microbes Environ.">
        <title>Synthetic bacterial community of duckweed: a simple and stable system to study plant-microbe interactions.</title>
        <authorList>
            <person name="Ishizawa H."/>
            <person name="Tada M."/>
            <person name="Kuroda M."/>
            <person name="Inoue D."/>
            <person name="Futamata H."/>
            <person name="Ike M."/>
        </authorList>
    </citation>
    <scope>NUCLEOTIDE SEQUENCE [LARGE SCALE GENOMIC DNA]</scope>
    <source>
        <strain evidence="7 8">DW100</strain>
    </source>
</reference>
<keyword evidence="1" id="KW-0547">Nucleotide-binding</keyword>
<dbReference type="CDD" id="cd17921">
    <property type="entry name" value="DEXHc_Ski2"/>
    <property type="match status" value="1"/>
</dbReference>
<feature type="domain" description="Helicase ATP-binding" evidence="5">
    <location>
        <begin position="246"/>
        <end position="420"/>
    </location>
</feature>
<keyword evidence="2" id="KW-0378">Hydrolase</keyword>
<dbReference type="PROSITE" id="PS51194">
    <property type="entry name" value="HELICASE_CTER"/>
    <property type="match status" value="1"/>
</dbReference>
<dbReference type="Proteomes" id="UP001380186">
    <property type="component" value="Chromosome"/>
</dbReference>
<dbReference type="PANTHER" id="PTHR47961">
    <property type="entry name" value="DNA POLYMERASE THETA, PUTATIVE (AFU_ORTHOLOGUE AFUA_1G05260)-RELATED"/>
    <property type="match status" value="1"/>
</dbReference>
<proteinExistence type="predicted"/>
<gene>
    <name evidence="7" type="ORF">CRDW_37030</name>
</gene>
<dbReference type="InterPro" id="IPR011545">
    <property type="entry name" value="DEAD/DEAH_box_helicase_dom"/>
</dbReference>
<feature type="domain" description="Helicase C-terminal" evidence="6">
    <location>
        <begin position="516"/>
        <end position="696"/>
    </location>
</feature>
<dbReference type="InterPro" id="IPR001650">
    <property type="entry name" value="Helicase_C-like"/>
</dbReference>
<evidence type="ECO:0000256" key="1">
    <source>
        <dbReference type="ARBA" id="ARBA00022741"/>
    </source>
</evidence>
<name>A0ABM8KCU2_9FLAO</name>
<dbReference type="SUPFAM" id="SSF52540">
    <property type="entry name" value="P-loop containing nucleoside triphosphate hydrolases"/>
    <property type="match status" value="1"/>
</dbReference>
<dbReference type="GO" id="GO:0004386">
    <property type="term" value="F:helicase activity"/>
    <property type="evidence" value="ECO:0007669"/>
    <property type="project" value="UniProtKB-KW"/>
</dbReference>